<dbReference type="HOGENOM" id="CLU_104957_4_0_7"/>
<gene>
    <name evidence="1" type="ordered locus">Suden_1693</name>
</gene>
<dbReference type="SUPFAM" id="SSF46458">
    <property type="entry name" value="Globin-like"/>
    <property type="match status" value="1"/>
</dbReference>
<evidence type="ECO:0008006" key="3">
    <source>
        <dbReference type="Google" id="ProtNLM"/>
    </source>
</evidence>
<dbReference type="InterPro" id="IPR012292">
    <property type="entry name" value="Globin/Proto"/>
</dbReference>
<sequence length="125" mass="14424">MLNSEVTKENLNKMVLLFYSKVLKDSVVAPFFIEKLGDDMKNEKWRPHLELLTNFWASIALGDSAYRGSPFAPHLDIKGISREAFQGWLRLFYETQDSIYVPEIADFFKNRSTLIAGNFMRNLGV</sequence>
<accession>Q30PW1</accession>
<dbReference type="GO" id="GO:0019825">
    <property type="term" value="F:oxygen binding"/>
    <property type="evidence" value="ECO:0007669"/>
    <property type="project" value="InterPro"/>
</dbReference>
<dbReference type="EMBL" id="CP000153">
    <property type="protein sequence ID" value="ABB44970.1"/>
    <property type="molecule type" value="Genomic_DNA"/>
</dbReference>
<evidence type="ECO:0000313" key="1">
    <source>
        <dbReference type="EMBL" id="ABB44970.1"/>
    </source>
</evidence>
<dbReference type="Gene3D" id="1.10.490.10">
    <property type="entry name" value="Globins"/>
    <property type="match status" value="1"/>
</dbReference>
<dbReference type="KEGG" id="tdn:Suden_1693"/>
<evidence type="ECO:0000313" key="2">
    <source>
        <dbReference type="Proteomes" id="UP000002714"/>
    </source>
</evidence>
<dbReference type="eggNOG" id="COG2346">
    <property type="taxonomic scope" value="Bacteria"/>
</dbReference>
<protein>
    <recommendedName>
        <fullName evidence="3">Globin</fullName>
    </recommendedName>
</protein>
<dbReference type="STRING" id="326298.Suden_1693"/>
<keyword evidence="2" id="KW-1185">Reference proteome</keyword>
<dbReference type="OrthoDB" id="25954at2"/>
<dbReference type="CDD" id="cd08916">
    <property type="entry name" value="TrHb3_P"/>
    <property type="match status" value="1"/>
</dbReference>
<dbReference type="Proteomes" id="UP000002714">
    <property type="component" value="Chromosome"/>
</dbReference>
<proteinExistence type="predicted"/>
<reference evidence="1 2" key="1">
    <citation type="journal article" date="2008" name="Appl. Environ. Microbiol.">
        <title>Genome of the epsilonproteobacterial chemolithoautotroph Sulfurimonas denitrificans.</title>
        <authorList>
            <person name="Sievert S.M."/>
            <person name="Scott K.M."/>
            <person name="Klotz M.G."/>
            <person name="Chain P.S.G."/>
            <person name="Hauser L.J."/>
            <person name="Hemp J."/>
            <person name="Huegler M."/>
            <person name="Land M."/>
            <person name="Lapidus A."/>
            <person name="Larimer F.W."/>
            <person name="Lucas S."/>
            <person name="Malfatti S.A."/>
            <person name="Meyer F."/>
            <person name="Paulsen I.T."/>
            <person name="Ren Q."/>
            <person name="Simon J."/>
            <person name="Bailey K."/>
            <person name="Diaz E."/>
            <person name="Fitzpatrick K.A."/>
            <person name="Glover B."/>
            <person name="Gwatney N."/>
            <person name="Korajkic A."/>
            <person name="Long A."/>
            <person name="Mobberley J.M."/>
            <person name="Pantry S.N."/>
            <person name="Pazder G."/>
            <person name="Peterson S."/>
            <person name="Quintanilla J.D."/>
            <person name="Sprinkle R."/>
            <person name="Stephens J."/>
            <person name="Thomas P."/>
            <person name="Vaughn R."/>
            <person name="Weber M.J."/>
            <person name="Wooten L.L."/>
        </authorList>
    </citation>
    <scope>NUCLEOTIDE SEQUENCE [LARGE SCALE GENOMIC DNA]</scope>
    <source>
        <strain evidence="2">ATCC 33889 / DSM 1251</strain>
    </source>
</reference>
<dbReference type="InterPro" id="IPR009050">
    <property type="entry name" value="Globin-like_sf"/>
</dbReference>
<dbReference type="RefSeq" id="WP_011373311.1">
    <property type="nucleotide sequence ID" value="NC_007575.1"/>
</dbReference>
<organism evidence="1 2">
    <name type="scientific">Sulfurimonas denitrificans (strain ATCC 33889 / DSM 1251)</name>
    <name type="common">Thiomicrospira denitrificans (strain ATCC 33889 / DSM 1251)</name>
    <dbReference type="NCBI Taxonomy" id="326298"/>
    <lineage>
        <taxon>Bacteria</taxon>
        <taxon>Pseudomonadati</taxon>
        <taxon>Campylobacterota</taxon>
        <taxon>Epsilonproteobacteria</taxon>
        <taxon>Campylobacterales</taxon>
        <taxon>Sulfurimonadaceae</taxon>
        <taxon>Sulfurimonas</taxon>
    </lineage>
</organism>
<dbReference type="AlphaFoldDB" id="Q30PW1"/>
<name>Q30PW1_SULDN</name>
<dbReference type="GO" id="GO:0020037">
    <property type="term" value="F:heme binding"/>
    <property type="evidence" value="ECO:0007669"/>
    <property type="project" value="InterPro"/>
</dbReference>